<dbReference type="InterPro" id="IPR001750">
    <property type="entry name" value="ND/Mrp_TM"/>
</dbReference>
<dbReference type="InterPro" id="IPR050586">
    <property type="entry name" value="CPA3_Na-H_Antiporter_D"/>
</dbReference>
<feature type="transmembrane region" description="Helical" evidence="8">
    <location>
        <begin position="369"/>
        <end position="387"/>
    </location>
</feature>
<sequence>MADTLLLWPVILPLAAAALAAALHAWPSLQRAVALAGITLTLAASVLVLRETMTGAILTKAFGGWAPPFGIVFAADRFSAAMAVIASLLALCALVFALADLRQRQIRSGFYPLFLGLMTGVNGAFLTGDIFNLYVWFEVMLIATLGLITLDRTRAQIDGAIKYAVLNLFSTILFLMAVGLLYGATGTLNMADLATVLPRTEASAALNLSAMMFLLAFGIKAGFFPMFFWLPASYHTASIIVSAVFAGLLTKVGVYALFRVFTLLFEVDNGTLKPLMAFFAAGTMLFGVFGAAVQWDVRRILSFHIISQIGYIMLGLAIATPLALAGAVFYIIHHIVVKANLFFIAGAIHRATGSFDLRKSGGLMKSSPLLAVLFAIPALSLAGIPPLSGFWAKFMVVDASFQNDAAWLAAVALFVGLLTIFSMSKIWIEAFWKEPVRKLKARPVPLAMVAPIVMLAAVTLAIGFNPEPLIAFSNLAGDSMGNPAEFISAFDTEPKTAGVTP</sequence>
<reference evidence="10 11" key="1">
    <citation type="submission" date="2024-02" db="EMBL/GenBank/DDBJ databases">
        <title>A new putative Pannonibacter species isolated from two cases of bloodstream infections in paediatric patients.</title>
        <authorList>
            <person name="Castellana S."/>
            <person name="De Laurentiis V."/>
            <person name="Grassi M."/>
            <person name="De Leonardis F."/>
            <person name="Mosca A."/>
            <person name="De Carlo C."/>
            <person name="Sparapano E."/>
            <person name="Ronga L."/>
            <person name="Santacroce L."/>
            <person name="Chironna M."/>
            <person name="De Robertis A."/>
            <person name="Bianco A."/>
            <person name="Del Sambro L."/>
            <person name="Capozzi L."/>
            <person name="Parisi A."/>
        </authorList>
    </citation>
    <scope>NUCLEOTIDE SEQUENCE [LARGE SCALE GENOMIC DNA]</scope>
    <source>
        <strain evidence="10 11">Pt2</strain>
    </source>
</reference>
<dbReference type="Pfam" id="PF00361">
    <property type="entry name" value="Proton_antipo_M"/>
    <property type="match status" value="1"/>
</dbReference>
<feature type="transmembrane region" description="Helical" evidence="8">
    <location>
        <begin position="278"/>
        <end position="297"/>
    </location>
</feature>
<dbReference type="PANTHER" id="PTHR42703:SF1">
    <property type="entry name" value="NA(+)_H(+) ANTIPORTER SUBUNIT D1"/>
    <property type="match status" value="1"/>
</dbReference>
<evidence type="ECO:0000313" key="10">
    <source>
        <dbReference type="EMBL" id="MEH0096266.1"/>
    </source>
</evidence>
<evidence type="ECO:0000256" key="7">
    <source>
        <dbReference type="RuleBase" id="RU000320"/>
    </source>
</evidence>
<feature type="transmembrane region" description="Helical" evidence="8">
    <location>
        <begin position="133"/>
        <end position="151"/>
    </location>
</feature>
<dbReference type="RefSeq" id="WP_334251100.1">
    <property type="nucleotide sequence ID" value="NZ_JBAKBE010000004.1"/>
</dbReference>
<organism evidence="10 11">
    <name type="scientific">Pannonibacter anstelovis</name>
    <dbReference type="NCBI Taxonomy" id="3121537"/>
    <lineage>
        <taxon>Bacteria</taxon>
        <taxon>Pseudomonadati</taxon>
        <taxon>Pseudomonadota</taxon>
        <taxon>Alphaproteobacteria</taxon>
        <taxon>Hyphomicrobiales</taxon>
        <taxon>Stappiaceae</taxon>
        <taxon>Pannonibacter</taxon>
    </lineage>
</organism>
<keyword evidence="6 8" id="KW-0472">Membrane</keyword>
<feature type="transmembrane region" description="Helical" evidence="8">
    <location>
        <begin position="163"/>
        <end position="184"/>
    </location>
</feature>
<keyword evidence="5 8" id="KW-1133">Transmembrane helix</keyword>
<protein>
    <submittedName>
        <fullName evidence="10">Na+/H+ antiporter subunit D</fullName>
    </submittedName>
</protein>
<feature type="transmembrane region" description="Helical" evidence="8">
    <location>
        <begin position="309"/>
        <end position="333"/>
    </location>
</feature>
<comment type="similarity">
    <text evidence="2">Belongs to the CPA3 antiporters (TC 2.A.63) subunit D family.</text>
</comment>
<evidence type="ECO:0000256" key="4">
    <source>
        <dbReference type="ARBA" id="ARBA00022692"/>
    </source>
</evidence>
<comment type="subcellular location">
    <subcellularLocation>
        <location evidence="1">Cell membrane</location>
        <topology evidence="1">Multi-pass membrane protein</topology>
    </subcellularLocation>
    <subcellularLocation>
        <location evidence="7">Membrane</location>
        <topology evidence="7">Multi-pass membrane protein</topology>
    </subcellularLocation>
</comment>
<keyword evidence="3" id="KW-1003">Cell membrane</keyword>
<evidence type="ECO:0000259" key="9">
    <source>
        <dbReference type="Pfam" id="PF00361"/>
    </source>
</evidence>
<dbReference type="EMBL" id="JBAKBE010000004">
    <property type="protein sequence ID" value="MEH0096266.1"/>
    <property type="molecule type" value="Genomic_DNA"/>
</dbReference>
<evidence type="ECO:0000256" key="8">
    <source>
        <dbReference type="SAM" id="Phobius"/>
    </source>
</evidence>
<dbReference type="NCBIfam" id="NF009306">
    <property type="entry name" value="PRK12663.1"/>
    <property type="match status" value="1"/>
</dbReference>
<feature type="transmembrane region" description="Helical" evidence="8">
    <location>
        <begin position="407"/>
        <end position="432"/>
    </location>
</feature>
<proteinExistence type="inferred from homology"/>
<keyword evidence="11" id="KW-1185">Reference proteome</keyword>
<evidence type="ECO:0000256" key="3">
    <source>
        <dbReference type="ARBA" id="ARBA00022475"/>
    </source>
</evidence>
<name>A0ABU7ZMN5_9HYPH</name>
<dbReference type="PANTHER" id="PTHR42703">
    <property type="entry name" value="NADH DEHYDROGENASE"/>
    <property type="match status" value="1"/>
</dbReference>
<dbReference type="Proteomes" id="UP001380822">
    <property type="component" value="Unassembled WGS sequence"/>
</dbReference>
<feature type="transmembrane region" description="Helical" evidence="8">
    <location>
        <begin position="444"/>
        <end position="464"/>
    </location>
</feature>
<feature type="domain" description="NADH:quinone oxidoreductase/Mrp antiporter transmembrane" evidence="9">
    <location>
        <begin position="129"/>
        <end position="419"/>
    </location>
</feature>
<feature type="transmembrane region" description="Helical" evidence="8">
    <location>
        <begin position="237"/>
        <end position="258"/>
    </location>
</feature>
<dbReference type="InterPro" id="IPR003918">
    <property type="entry name" value="NADH_UbQ_OxRdtase"/>
</dbReference>
<comment type="caution">
    <text evidence="10">The sequence shown here is derived from an EMBL/GenBank/DDBJ whole genome shotgun (WGS) entry which is preliminary data.</text>
</comment>
<feature type="transmembrane region" description="Helical" evidence="8">
    <location>
        <begin position="56"/>
        <end position="74"/>
    </location>
</feature>
<gene>
    <name evidence="10" type="ORF">V6L76_08375</name>
</gene>
<feature type="transmembrane region" description="Helical" evidence="8">
    <location>
        <begin position="80"/>
        <end position="98"/>
    </location>
</feature>
<evidence type="ECO:0000256" key="1">
    <source>
        <dbReference type="ARBA" id="ARBA00004651"/>
    </source>
</evidence>
<evidence type="ECO:0000256" key="2">
    <source>
        <dbReference type="ARBA" id="ARBA00005346"/>
    </source>
</evidence>
<evidence type="ECO:0000256" key="6">
    <source>
        <dbReference type="ARBA" id="ARBA00023136"/>
    </source>
</evidence>
<accession>A0ABU7ZMN5</accession>
<dbReference type="PRINTS" id="PR01437">
    <property type="entry name" value="NUOXDRDTASE4"/>
</dbReference>
<keyword evidence="4 7" id="KW-0812">Transmembrane</keyword>
<feature type="transmembrane region" description="Helical" evidence="8">
    <location>
        <begin position="204"/>
        <end position="230"/>
    </location>
</feature>
<evidence type="ECO:0000256" key="5">
    <source>
        <dbReference type="ARBA" id="ARBA00022989"/>
    </source>
</evidence>
<feature type="transmembrane region" description="Helical" evidence="8">
    <location>
        <begin position="110"/>
        <end position="127"/>
    </location>
</feature>
<feature type="transmembrane region" description="Helical" evidence="8">
    <location>
        <begin position="30"/>
        <end position="49"/>
    </location>
</feature>
<evidence type="ECO:0000313" key="11">
    <source>
        <dbReference type="Proteomes" id="UP001380822"/>
    </source>
</evidence>